<dbReference type="Proteomes" id="UP000823561">
    <property type="component" value="Chromosome 17"/>
</dbReference>
<evidence type="ECO:0000313" key="3">
    <source>
        <dbReference type="Proteomes" id="UP000823561"/>
    </source>
</evidence>
<dbReference type="AlphaFoldDB" id="A0AAV6FY68"/>
<dbReference type="EMBL" id="JADWDJ010000017">
    <property type="protein sequence ID" value="KAG5267384.1"/>
    <property type="molecule type" value="Genomic_DNA"/>
</dbReference>
<reference evidence="2 3" key="1">
    <citation type="submission" date="2020-10" db="EMBL/GenBank/DDBJ databases">
        <title>Chromosome-scale genome assembly of the Allis shad, Alosa alosa.</title>
        <authorList>
            <person name="Margot Z."/>
            <person name="Christophe K."/>
            <person name="Cabau C."/>
            <person name="Louis A."/>
            <person name="Berthelot C."/>
            <person name="Parey E."/>
            <person name="Roest Crollius H."/>
            <person name="Montfort J."/>
            <person name="Robinson-Rechavi M."/>
            <person name="Bucao C."/>
            <person name="Bouchez O."/>
            <person name="Gislard M."/>
            <person name="Lluch J."/>
            <person name="Milhes M."/>
            <person name="Lampietro C."/>
            <person name="Lopez Roques C."/>
            <person name="Donnadieu C."/>
            <person name="Braasch I."/>
            <person name="Desvignes T."/>
            <person name="Postlethwait J."/>
            <person name="Bobe J."/>
            <person name="Guiguen Y."/>
        </authorList>
    </citation>
    <scope>NUCLEOTIDE SEQUENCE [LARGE SCALE GENOMIC DNA]</scope>
    <source>
        <strain evidence="2">M-15738</strain>
        <tissue evidence="2">Blood</tissue>
    </source>
</reference>
<evidence type="ECO:0000256" key="1">
    <source>
        <dbReference type="SAM" id="MobiDB-lite"/>
    </source>
</evidence>
<feature type="region of interest" description="Disordered" evidence="1">
    <location>
        <begin position="53"/>
        <end position="101"/>
    </location>
</feature>
<evidence type="ECO:0000313" key="2">
    <source>
        <dbReference type="EMBL" id="KAG5267384.1"/>
    </source>
</evidence>
<protein>
    <submittedName>
        <fullName evidence="2">Uncharacterized protein</fullName>
    </submittedName>
</protein>
<sequence>MEVKGELRRECGCFMEAMRAIFNTIRDRLRPRRTLQRTKNYRICRNSTMAKIKSEKERDLKKHLSSGLNTRSTKRNHSANVKKANMDTAEKRVQEDGAPGELKERLQSSLWAFQVRRKPHWVLQSGRGQNSIDGLNMEDTQAGEDIRPTEPASEKANMEDTLAEEDLQSGEPDLQLAEPASWVVANGQMWREMTTCQSYTPVLVPATISRLNGPLTT</sequence>
<comment type="caution">
    <text evidence="2">The sequence shown here is derived from an EMBL/GenBank/DDBJ whole genome shotgun (WGS) entry which is preliminary data.</text>
</comment>
<organism evidence="2 3">
    <name type="scientific">Alosa alosa</name>
    <name type="common">allis shad</name>
    <dbReference type="NCBI Taxonomy" id="278164"/>
    <lineage>
        <taxon>Eukaryota</taxon>
        <taxon>Metazoa</taxon>
        <taxon>Chordata</taxon>
        <taxon>Craniata</taxon>
        <taxon>Vertebrata</taxon>
        <taxon>Euteleostomi</taxon>
        <taxon>Actinopterygii</taxon>
        <taxon>Neopterygii</taxon>
        <taxon>Teleostei</taxon>
        <taxon>Clupei</taxon>
        <taxon>Clupeiformes</taxon>
        <taxon>Clupeoidei</taxon>
        <taxon>Clupeidae</taxon>
        <taxon>Alosa</taxon>
    </lineage>
</organism>
<gene>
    <name evidence="2" type="ORF">AALO_G00221130</name>
</gene>
<keyword evidence="3" id="KW-1185">Reference proteome</keyword>
<feature type="compositionally biased region" description="Basic and acidic residues" evidence="1">
    <location>
        <begin position="84"/>
        <end position="101"/>
    </location>
</feature>
<name>A0AAV6FY68_9TELE</name>
<feature type="compositionally biased region" description="Basic and acidic residues" evidence="1">
    <location>
        <begin position="53"/>
        <end position="62"/>
    </location>
</feature>
<accession>A0AAV6FY68</accession>
<proteinExistence type="predicted"/>